<evidence type="ECO:0000313" key="2">
    <source>
        <dbReference type="Proteomes" id="UP000540519"/>
    </source>
</evidence>
<organism evidence="1 2">
    <name type="scientific">Zobellia amurskyensis</name>
    <dbReference type="NCBI Taxonomy" id="248905"/>
    <lineage>
        <taxon>Bacteria</taxon>
        <taxon>Pseudomonadati</taxon>
        <taxon>Bacteroidota</taxon>
        <taxon>Flavobacteriia</taxon>
        <taxon>Flavobacteriales</taxon>
        <taxon>Flavobacteriaceae</taxon>
        <taxon>Zobellia</taxon>
    </lineage>
</organism>
<dbReference type="Pfam" id="PF04199">
    <property type="entry name" value="Cyclase"/>
    <property type="match status" value="1"/>
</dbReference>
<sequence>MIATIKHRTKNYPIDLSKPLDISIAIKGGAQNVSAWYLQPPKIEAHEEAGFVGKVSEGASINFNDISFNPHAHGTHTECVGHITEEFYSVNKNLKQYFFLSEVVTVAPEMVNDDFVISKKQLKYALGNKKREALVIRTLPNMKQKKSRQYSHSNPPYLTQEAAEFLVEKGVEHLLVDLPSVDKEKDNGALVSHKAFWDFGGKLRKRATITEFIYVANSIEDGTYILNLQVAPFENDASPSRPVLYKVIQNKPIQK</sequence>
<dbReference type="EMBL" id="RCNR01000001">
    <property type="protein sequence ID" value="MUH34358.1"/>
    <property type="molecule type" value="Genomic_DNA"/>
</dbReference>
<dbReference type="InterPro" id="IPR037175">
    <property type="entry name" value="KFase_sf"/>
</dbReference>
<dbReference type="GO" id="GO:0019441">
    <property type="term" value="P:L-tryptophan catabolic process to kynurenine"/>
    <property type="evidence" value="ECO:0007669"/>
    <property type="project" value="InterPro"/>
</dbReference>
<reference evidence="1 2" key="1">
    <citation type="journal article" date="2019" name="Mar. Drugs">
        <title>Comparative Genomics and CAZyme Genome Repertoires of Marine Zobellia amurskyensis KMM 3526(T) and Zobellia laminariae KMM 3676(T).</title>
        <authorList>
            <person name="Chernysheva N."/>
            <person name="Bystritskaya E."/>
            <person name="Stenkova A."/>
            <person name="Golovkin I."/>
            <person name="Nedashkovskaya O."/>
            <person name="Isaeva M."/>
        </authorList>
    </citation>
    <scope>NUCLEOTIDE SEQUENCE [LARGE SCALE GENOMIC DNA]</scope>
    <source>
        <strain evidence="1 2">KMM 3526</strain>
    </source>
</reference>
<comment type="caution">
    <text evidence="1">The sequence shown here is derived from an EMBL/GenBank/DDBJ whole genome shotgun (WGS) entry which is preliminary data.</text>
</comment>
<evidence type="ECO:0000313" key="1">
    <source>
        <dbReference type="EMBL" id="MUH34358.1"/>
    </source>
</evidence>
<accession>A0A7X2ZQ59</accession>
<dbReference type="SUPFAM" id="SSF102198">
    <property type="entry name" value="Putative cyclase"/>
    <property type="match status" value="1"/>
</dbReference>
<keyword evidence="2" id="KW-1185">Reference proteome</keyword>
<dbReference type="GO" id="GO:0004061">
    <property type="term" value="F:arylformamidase activity"/>
    <property type="evidence" value="ECO:0007669"/>
    <property type="project" value="InterPro"/>
</dbReference>
<dbReference type="Proteomes" id="UP000540519">
    <property type="component" value="Unassembled WGS sequence"/>
</dbReference>
<gene>
    <name evidence="1" type="ORF">D9O36_00745</name>
</gene>
<dbReference type="Gene3D" id="3.50.30.50">
    <property type="entry name" value="Putative cyclase"/>
    <property type="match status" value="1"/>
</dbReference>
<dbReference type="AlphaFoldDB" id="A0A7X2ZQ59"/>
<dbReference type="OrthoDB" id="9814192at2"/>
<proteinExistence type="predicted"/>
<dbReference type="InterPro" id="IPR007325">
    <property type="entry name" value="KFase/CYL"/>
</dbReference>
<protein>
    <submittedName>
        <fullName evidence="1">Cyclase family protein</fullName>
    </submittedName>
</protein>
<dbReference type="RefSeq" id="WP_155598444.1">
    <property type="nucleotide sequence ID" value="NZ_RCNR01000001.1"/>
</dbReference>
<name>A0A7X2ZQ59_9FLAO</name>